<dbReference type="SUPFAM" id="SSF52518">
    <property type="entry name" value="Thiamin diphosphate-binding fold (THDP-binding)"/>
    <property type="match status" value="1"/>
</dbReference>
<dbReference type="CDD" id="cd07033">
    <property type="entry name" value="TPP_PYR_DXS_TK_like"/>
    <property type="match status" value="1"/>
</dbReference>
<dbReference type="InterPro" id="IPR029061">
    <property type="entry name" value="THDP-binding"/>
</dbReference>
<dbReference type="InterPro" id="IPR033248">
    <property type="entry name" value="Transketolase_C"/>
</dbReference>
<evidence type="ECO:0000256" key="4">
    <source>
        <dbReference type="ARBA" id="ARBA00023052"/>
    </source>
</evidence>
<evidence type="ECO:0000313" key="7">
    <source>
        <dbReference type="Proteomes" id="UP000293296"/>
    </source>
</evidence>
<dbReference type="Pfam" id="PF02779">
    <property type="entry name" value="Transket_pyr"/>
    <property type="match status" value="1"/>
</dbReference>
<keyword evidence="4" id="KW-0786">Thiamine pyrophosphate</keyword>
<evidence type="ECO:0000256" key="2">
    <source>
        <dbReference type="ARBA" id="ARBA00007131"/>
    </source>
</evidence>
<evidence type="ECO:0000256" key="1">
    <source>
        <dbReference type="ARBA" id="ARBA00001964"/>
    </source>
</evidence>
<comment type="cofactor">
    <cofactor evidence="1">
        <name>thiamine diphosphate</name>
        <dbReference type="ChEBI" id="CHEBI:58937"/>
    </cofactor>
</comment>
<dbReference type="PANTHER" id="PTHR43825:SF1">
    <property type="entry name" value="TRANSKETOLASE-LIKE PYRIMIDINE-BINDING DOMAIN-CONTAINING PROTEIN"/>
    <property type="match status" value="1"/>
</dbReference>
<keyword evidence="3" id="KW-0808">Transferase</keyword>
<accession>A0A4P6I673</accession>
<organism evidence="6 7">
    <name type="scientific">Solidesulfovibrio carbinolicus</name>
    <dbReference type="NCBI Taxonomy" id="296842"/>
    <lineage>
        <taxon>Bacteria</taxon>
        <taxon>Pseudomonadati</taxon>
        <taxon>Thermodesulfobacteriota</taxon>
        <taxon>Desulfovibrionia</taxon>
        <taxon>Desulfovibrionales</taxon>
        <taxon>Desulfovibrionaceae</taxon>
        <taxon>Solidesulfovibrio</taxon>
    </lineage>
</organism>
<dbReference type="SUPFAM" id="SSF52922">
    <property type="entry name" value="TK C-terminal domain-like"/>
    <property type="match status" value="1"/>
</dbReference>
<evidence type="ECO:0000259" key="5">
    <source>
        <dbReference type="SMART" id="SM00861"/>
    </source>
</evidence>
<geneLocation type="plasmid" evidence="7">
    <name>pdcar1</name>
</geneLocation>
<dbReference type="PANTHER" id="PTHR43825">
    <property type="entry name" value="PYRUVATE DEHYDROGENASE E1 COMPONENT"/>
    <property type="match status" value="1"/>
</dbReference>
<keyword evidence="7" id="KW-1185">Reference proteome</keyword>
<dbReference type="FunFam" id="3.40.50.970:FF:000129">
    <property type="entry name" value="Transketolase"/>
    <property type="match status" value="1"/>
</dbReference>
<dbReference type="InterPro" id="IPR009014">
    <property type="entry name" value="Transketo_C/PFOR_II"/>
</dbReference>
<dbReference type="Proteomes" id="UP000293296">
    <property type="component" value="Plasmid pDCAR1"/>
</dbReference>
<evidence type="ECO:0000313" key="6">
    <source>
        <dbReference type="EMBL" id="QAZ69629.1"/>
    </source>
</evidence>
<dbReference type="SMART" id="SM00861">
    <property type="entry name" value="Transket_pyr"/>
    <property type="match status" value="1"/>
</dbReference>
<dbReference type="InterPro" id="IPR005475">
    <property type="entry name" value="Transketolase-like_Pyr-bd"/>
</dbReference>
<dbReference type="GO" id="GO:0016740">
    <property type="term" value="F:transferase activity"/>
    <property type="evidence" value="ECO:0007669"/>
    <property type="project" value="UniProtKB-KW"/>
</dbReference>
<dbReference type="Gene3D" id="3.40.50.970">
    <property type="match status" value="1"/>
</dbReference>
<dbReference type="RefSeq" id="WP_129356097.1">
    <property type="nucleotide sequence ID" value="NZ_CP026539.1"/>
</dbReference>
<dbReference type="AlphaFoldDB" id="A0A4P6I673"/>
<gene>
    <name evidence="6" type="ORF">C3Y92_20370</name>
</gene>
<proteinExistence type="inferred from homology"/>
<dbReference type="InterPro" id="IPR020826">
    <property type="entry name" value="Transketolase_BS"/>
</dbReference>
<evidence type="ECO:0000256" key="3">
    <source>
        <dbReference type="ARBA" id="ARBA00022679"/>
    </source>
</evidence>
<sequence length="310" mass="32898">MENMRDAFGKALTRLAGQRDDFVVLDADVAGGTGTHHFRAAYPDRFIQCAIAEQNMFSMAAGLASTGVIPIVTCYGVFASMRALEQARNSIAYPGFKVIIAASHLGLDVGPDGATHQALEDIAIYRAVPGIQVVSPADPHELASVLPRLLDGDSPVYLRTGRSPLPDVFAPDTAFDHGRAQVLHEGRDTAILAVGVMVHRAVAAARRLQDEGVGCRVLNMSWLKPMDEAAVLAAARETGALVTCEDHNKYGGLGGAVAEIVGEGHPVPLRRVAIQDVYGESGDPDDLAAKYGLTTDHIMAAVRAVLRRKG</sequence>
<dbReference type="PROSITE" id="PS00802">
    <property type="entry name" value="TRANSKETOLASE_2"/>
    <property type="match status" value="1"/>
</dbReference>
<protein>
    <submittedName>
        <fullName evidence="6">Transketolase</fullName>
    </submittedName>
</protein>
<dbReference type="Pfam" id="PF02780">
    <property type="entry name" value="Transketolase_C"/>
    <property type="match status" value="1"/>
</dbReference>
<name>A0A4P6I673_9BACT</name>
<reference evidence="6 7" key="1">
    <citation type="submission" date="2018-02" db="EMBL/GenBank/DDBJ databases">
        <title>Genome sequence of Desulfovibrio carbinolicus DSM 3852.</title>
        <authorList>
            <person name="Wilbanks E."/>
            <person name="Skennerton C.T."/>
            <person name="Orphan V.J."/>
        </authorList>
    </citation>
    <scope>NUCLEOTIDE SEQUENCE [LARGE SCALE GENOMIC DNA]</scope>
    <source>
        <strain evidence="6 7">DSM 3852</strain>
        <plasmid evidence="7">pdcar1</plasmid>
    </source>
</reference>
<feature type="domain" description="Transketolase-like pyrimidine-binding" evidence="5">
    <location>
        <begin position="2"/>
        <end position="168"/>
    </location>
</feature>
<comment type="similarity">
    <text evidence="2">Belongs to the transketolase family.</text>
</comment>
<dbReference type="EMBL" id="CP026539">
    <property type="protein sequence ID" value="QAZ69629.1"/>
    <property type="molecule type" value="Genomic_DNA"/>
</dbReference>
<dbReference type="OrthoDB" id="9803371at2"/>
<dbReference type="InterPro" id="IPR051157">
    <property type="entry name" value="PDH/Transketolase"/>
</dbReference>
<dbReference type="KEGG" id="dcb:C3Y92_20370"/>
<dbReference type="Gene3D" id="3.40.50.920">
    <property type="match status" value="1"/>
</dbReference>
<keyword evidence="6" id="KW-0614">Plasmid</keyword>